<accession>A0A385DRV5</accession>
<evidence type="ECO:0000313" key="2">
    <source>
        <dbReference type="Proteomes" id="UP000263200"/>
    </source>
</evidence>
<evidence type="ECO:0000313" key="1">
    <source>
        <dbReference type="EMBL" id="AXQ62111.1"/>
    </source>
</evidence>
<dbReference type="RefSeq" id="YP_010098146.1">
    <property type="nucleotide sequence ID" value="NC_055764.1"/>
</dbReference>
<protein>
    <submittedName>
        <fullName evidence="1">Uncharacterized protein</fullName>
    </submittedName>
</protein>
<keyword evidence="2" id="KW-1185">Reference proteome</keyword>
<gene>
    <name evidence="1" type="primary">78</name>
    <name evidence="1" type="ORF">SEA_SKYSAND_78</name>
</gene>
<dbReference type="Proteomes" id="UP000263200">
    <property type="component" value="Segment"/>
</dbReference>
<name>A0A385DRV5_9CAUD</name>
<proteinExistence type="predicted"/>
<sequence length="61" mass="6572">MTDLVAVPHGECSNCGHVGPLIDVMVFSTLGYTPGKGCDKCHQIGMKRRWTVEKPTPDEAG</sequence>
<dbReference type="KEGG" id="vg:65115815"/>
<reference evidence="1 2" key="1">
    <citation type="submission" date="2018-07" db="EMBL/GenBank/DDBJ databases">
        <authorList>
            <person name="Paudel S."/>
            <person name="Allison O."/>
            <person name="Bailey A.D."/>
            <person name="Brown D.S."/>
            <person name="Bonilla M.E."/>
            <person name="Bonilla Y.V."/>
            <person name="Cates D."/>
            <person name="Carrothers E.I."/>
            <person name="Chibueze J."/>
            <person name="Davis M.L."/>
            <person name="DelaEspriella B.L."/>
            <person name="Draper A."/>
            <person name="Fleury J.A."/>
            <person name="Guzman S."/>
            <person name="Hibbitts D."/>
            <person name="Johnson I.J."/>
            <person name="Liu A."/>
            <person name="McGeady S.J."/>
            <person name="Nelson T.K."/>
            <person name="Parrish M.E."/>
            <person name="Pete A.B."/>
            <person name="Reed J."/>
            <person name="Burgos S.B."/>
            <person name="Summer D.S."/>
            <person name="Washington A.O."/>
            <person name="Belay S."/>
            <person name="Gibbs K.A."/>
            <person name="Guillen V.E."/>
            <person name="Modlin S.E."/>
            <person name="Buchser W.J."/>
            <person name="Forsyth M.H."/>
            <person name="Saha M.S."/>
            <person name="Butela K.A."/>
            <person name="Garlena R.A."/>
            <person name="Russell D.A."/>
            <person name="Pope W.H."/>
            <person name="Jacobs-Sera D."/>
            <person name="Hatfull G.F."/>
        </authorList>
    </citation>
    <scope>NUCLEOTIDE SEQUENCE [LARGE SCALE GENOMIC DNA]</scope>
</reference>
<organism evidence="1 2">
    <name type="scientific">Gordonia phage Skysand</name>
    <dbReference type="NCBI Taxonomy" id="2301559"/>
    <lineage>
        <taxon>Viruses</taxon>
        <taxon>Duplodnaviria</taxon>
        <taxon>Heunggongvirae</taxon>
        <taxon>Uroviricota</taxon>
        <taxon>Caudoviricetes</taxon>
        <taxon>Zierdtviridae</taxon>
        <taxon>Emilbogenvirinae</taxon>
        <taxon>Skysandvirus</taxon>
        <taxon>Skysandvirus skysand</taxon>
    </lineage>
</organism>
<dbReference type="GeneID" id="65115815"/>
<dbReference type="EMBL" id="MH669013">
    <property type="protein sequence ID" value="AXQ62111.1"/>
    <property type="molecule type" value="Genomic_DNA"/>
</dbReference>